<evidence type="ECO:0000313" key="7">
    <source>
        <dbReference type="EMBL" id="GHH57730.1"/>
    </source>
</evidence>
<dbReference type="EMBL" id="BNBA01000026">
    <property type="protein sequence ID" value="GHH57730.1"/>
    <property type="molecule type" value="Genomic_DNA"/>
</dbReference>
<sequence>MHFLEPSHDSIIGRRIDRGGGERSRWFPVLMLGWSVWIFVTPLYESKYFPDWPWPTVASYAAFLVLYWIAYYRSRRFVLACALGIAALAYATTPFNPGAQGYVVYACAFLSFCGGTRVAIAWMLGVLVPYVVVWLLIGWPNIYLFSTVLVSFMVGLLNIIMVQRMQADSALRLSHEEVRRLAATAERERIGRDLHDLLGHTLSLVALKADLAGKLVERDPQAARREIGEVARVSREALAQVRHAVTGIRAAELAAELASAHLLLETDGVLLSYTLPEMPLPPELETVFALVVREAVTNIQRHARAQRVRISLACERQQAVLEICDDGRGGDIVQGNGLRGMCERLQALGGELRVDARRGQGTHLQARLPLPHAPQPVAAGGMPSDSVPVVRAAGPVC</sequence>
<dbReference type="InterPro" id="IPR036890">
    <property type="entry name" value="HATPase_C_sf"/>
</dbReference>
<dbReference type="Pfam" id="PF02518">
    <property type="entry name" value="HATPase_c"/>
    <property type="match status" value="1"/>
</dbReference>
<reference evidence="7" key="2">
    <citation type="submission" date="2020-09" db="EMBL/GenBank/DDBJ databases">
        <authorList>
            <person name="Sun Q."/>
            <person name="Ohkuma M."/>
        </authorList>
    </citation>
    <scope>NUCLEOTIDE SEQUENCE</scope>
    <source>
        <strain evidence="7">JCM 13306</strain>
    </source>
</reference>
<dbReference type="RefSeq" id="WP_434029718.1">
    <property type="nucleotide sequence ID" value="NZ_BNBA01000026.1"/>
</dbReference>
<keyword evidence="4" id="KW-0472">Membrane</keyword>
<accession>A0A919F9R0</accession>
<dbReference type="GO" id="GO:0016020">
    <property type="term" value="C:membrane"/>
    <property type="evidence" value="ECO:0007669"/>
    <property type="project" value="InterPro"/>
</dbReference>
<evidence type="ECO:0000259" key="5">
    <source>
        <dbReference type="Pfam" id="PF02518"/>
    </source>
</evidence>
<protein>
    <submittedName>
        <fullName evidence="7">Two-component sensor histidine kinase</fullName>
    </submittedName>
</protein>
<keyword evidence="3" id="KW-0902">Two-component regulatory system</keyword>
<evidence type="ECO:0000259" key="6">
    <source>
        <dbReference type="Pfam" id="PF07730"/>
    </source>
</evidence>
<evidence type="ECO:0000313" key="8">
    <source>
        <dbReference type="Proteomes" id="UP000623958"/>
    </source>
</evidence>
<evidence type="ECO:0000256" key="4">
    <source>
        <dbReference type="SAM" id="Phobius"/>
    </source>
</evidence>
<dbReference type="GO" id="GO:0000155">
    <property type="term" value="F:phosphorelay sensor kinase activity"/>
    <property type="evidence" value="ECO:0007669"/>
    <property type="project" value="InterPro"/>
</dbReference>
<dbReference type="InterPro" id="IPR011712">
    <property type="entry name" value="Sig_transdc_His_kin_sub3_dim/P"/>
</dbReference>
<keyword evidence="4" id="KW-0812">Transmembrane</keyword>
<name>A0A919F9R0_9XANT</name>
<keyword evidence="2 7" id="KW-0418">Kinase</keyword>
<dbReference type="GO" id="GO:0046983">
    <property type="term" value="F:protein dimerization activity"/>
    <property type="evidence" value="ECO:0007669"/>
    <property type="project" value="InterPro"/>
</dbReference>
<feature type="transmembrane region" description="Helical" evidence="4">
    <location>
        <begin position="143"/>
        <end position="162"/>
    </location>
</feature>
<dbReference type="Proteomes" id="UP000623958">
    <property type="component" value="Unassembled WGS sequence"/>
</dbReference>
<reference evidence="7" key="1">
    <citation type="journal article" date="2014" name="Int. J. Syst. Evol. Microbiol.">
        <title>Complete genome sequence of Corynebacterium casei LMG S-19264T (=DSM 44701T), isolated from a smear-ripened cheese.</title>
        <authorList>
            <consortium name="US DOE Joint Genome Institute (JGI-PGF)"/>
            <person name="Walter F."/>
            <person name="Albersmeier A."/>
            <person name="Kalinowski J."/>
            <person name="Ruckert C."/>
        </authorList>
    </citation>
    <scope>NUCLEOTIDE SEQUENCE</scope>
    <source>
        <strain evidence="7">JCM 13306</strain>
    </source>
</reference>
<keyword evidence="4" id="KW-1133">Transmembrane helix</keyword>
<dbReference type="AlphaFoldDB" id="A0A919F9R0"/>
<evidence type="ECO:0000256" key="2">
    <source>
        <dbReference type="ARBA" id="ARBA00022777"/>
    </source>
</evidence>
<evidence type="ECO:0000256" key="1">
    <source>
        <dbReference type="ARBA" id="ARBA00022679"/>
    </source>
</evidence>
<evidence type="ECO:0000256" key="3">
    <source>
        <dbReference type="ARBA" id="ARBA00023012"/>
    </source>
</evidence>
<dbReference type="SUPFAM" id="SSF55874">
    <property type="entry name" value="ATPase domain of HSP90 chaperone/DNA topoisomerase II/histidine kinase"/>
    <property type="match status" value="1"/>
</dbReference>
<dbReference type="Gene3D" id="3.30.565.10">
    <property type="entry name" value="Histidine kinase-like ATPase, C-terminal domain"/>
    <property type="match status" value="1"/>
</dbReference>
<organism evidence="7 8">
    <name type="scientific">Xanthomonas boreopolis</name>
    <dbReference type="NCBI Taxonomy" id="86183"/>
    <lineage>
        <taxon>Bacteria</taxon>
        <taxon>Pseudomonadati</taxon>
        <taxon>Pseudomonadota</taxon>
        <taxon>Gammaproteobacteria</taxon>
        <taxon>Lysobacterales</taxon>
        <taxon>Lysobacteraceae</taxon>
        <taxon>Xanthomonas</taxon>
    </lineage>
</organism>
<feature type="transmembrane region" description="Helical" evidence="4">
    <location>
        <begin position="77"/>
        <end position="93"/>
    </location>
</feature>
<proteinExistence type="predicted"/>
<dbReference type="PANTHER" id="PTHR24421:SF63">
    <property type="entry name" value="SENSOR HISTIDINE KINASE DESK"/>
    <property type="match status" value="1"/>
</dbReference>
<feature type="domain" description="Signal transduction histidine kinase subgroup 3 dimerisation and phosphoacceptor" evidence="6">
    <location>
        <begin position="186"/>
        <end position="252"/>
    </location>
</feature>
<keyword evidence="1" id="KW-0808">Transferase</keyword>
<dbReference type="InterPro" id="IPR003594">
    <property type="entry name" value="HATPase_dom"/>
</dbReference>
<dbReference type="PANTHER" id="PTHR24421">
    <property type="entry name" value="NITRATE/NITRITE SENSOR PROTEIN NARX-RELATED"/>
    <property type="match status" value="1"/>
</dbReference>
<feature type="transmembrane region" description="Helical" evidence="4">
    <location>
        <begin position="24"/>
        <end position="40"/>
    </location>
</feature>
<gene>
    <name evidence="7" type="ORF">GCM10009090_29350</name>
</gene>
<dbReference type="Pfam" id="PF07730">
    <property type="entry name" value="HisKA_3"/>
    <property type="match status" value="1"/>
</dbReference>
<feature type="transmembrane region" description="Helical" evidence="4">
    <location>
        <begin position="52"/>
        <end position="70"/>
    </location>
</feature>
<feature type="domain" description="Histidine kinase/HSP90-like ATPase" evidence="5">
    <location>
        <begin position="289"/>
        <end position="371"/>
    </location>
</feature>
<feature type="transmembrane region" description="Helical" evidence="4">
    <location>
        <begin position="120"/>
        <end position="137"/>
    </location>
</feature>
<dbReference type="CDD" id="cd16917">
    <property type="entry name" value="HATPase_UhpB-NarQ-NarX-like"/>
    <property type="match status" value="1"/>
</dbReference>
<dbReference type="Gene3D" id="1.20.5.1930">
    <property type="match status" value="1"/>
</dbReference>
<comment type="caution">
    <text evidence="7">The sequence shown here is derived from an EMBL/GenBank/DDBJ whole genome shotgun (WGS) entry which is preliminary data.</text>
</comment>
<dbReference type="InterPro" id="IPR050482">
    <property type="entry name" value="Sensor_HK_TwoCompSys"/>
</dbReference>
<keyword evidence="8" id="KW-1185">Reference proteome</keyword>